<evidence type="ECO:0000259" key="5">
    <source>
        <dbReference type="Pfam" id="PF00370"/>
    </source>
</evidence>
<evidence type="ECO:0000259" key="6">
    <source>
        <dbReference type="Pfam" id="PF02782"/>
    </source>
</evidence>
<accession>A0A0W1RDC8</accession>
<reference evidence="7 8" key="1">
    <citation type="submission" date="2015-12" db="EMBL/GenBank/DDBJ databases">
        <title>Haloprofundus marisrubri gen. nov., sp. nov., an extremely halophilic archaeon isolated from the Discovery deep brine-seawater interface in the Red Sea.</title>
        <authorList>
            <person name="Zhang G."/>
            <person name="Stingl U."/>
            <person name="Rashid M."/>
        </authorList>
    </citation>
    <scope>NUCLEOTIDE SEQUENCE [LARGE SCALE GENOMIC DNA]</scope>
    <source>
        <strain evidence="7 8">SB9</strain>
    </source>
</reference>
<dbReference type="SUPFAM" id="SSF53067">
    <property type="entry name" value="Actin-like ATPase domain"/>
    <property type="match status" value="2"/>
</dbReference>
<dbReference type="PANTHER" id="PTHR43095">
    <property type="entry name" value="SUGAR KINASE"/>
    <property type="match status" value="1"/>
</dbReference>
<dbReference type="InterPro" id="IPR018485">
    <property type="entry name" value="FGGY_C"/>
</dbReference>
<feature type="compositionally biased region" description="Basic and acidic residues" evidence="4">
    <location>
        <begin position="508"/>
        <end position="519"/>
    </location>
</feature>
<dbReference type="InterPro" id="IPR050406">
    <property type="entry name" value="FGGY_Carb_Kinase"/>
</dbReference>
<keyword evidence="1 3" id="KW-0808">Transferase</keyword>
<dbReference type="Pfam" id="PF02782">
    <property type="entry name" value="FGGY_C"/>
    <property type="match status" value="1"/>
</dbReference>
<keyword evidence="2 3" id="KW-0418">Kinase</keyword>
<dbReference type="InterPro" id="IPR000577">
    <property type="entry name" value="Carb_kinase_FGGY"/>
</dbReference>
<comment type="similarity">
    <text evidence="3">Belongs to the FGGY kinase family.</text>
</comment>
<gene>
    <name evidence="7" type="ORF">AUR64_04160</name>
</gene>
<comment type="caution">
    <text evidence="7">The sequence shown here is derived from an EMBL/GenBank/DDBJ whole genome shotgun (WGS) entry which is preliminary data.</text>
</comment>
<dbReference type="InterPro" id="IPR018483">
    <property type="entry name" value="Carb_kinase_FGGY_CS"/>
</dbReference>
<feature type="domain" description="Carbohydrate kinase FGGY C-terminal" evidence="6">
    <location>
        <begin position="259"/>
        <end position="442"/>
    </location>
</feature>
<dbReference type="PROSITE" id="PS00445">
    <property type="entry name" value="FGGY_KINASES_2"/>
    <property type="match status" value="1"/>
</dbReference>
<protein>
    <submittedName>
        <fullName evidence="7">Carbohydrate kinase</fullName>
    </submittedName>
</protein>
<dbReference type="PANTHER" id="PTHR43095:SF3">
    <property type="entry name" value="L-XYLULOSE_3-KETO-L-GULONATE KINASE"/>
    <property type="match status" value="1"/>
</dbReference>
<evidence type="ECO:0000256" key="4">
    <source>
        <dbReference type="SAM" id="MobiDB-lite"/>
    </source>
</evidence>
<dbReference type="InterPro" id="IPR018484">
    <property type="entry name" value="FGGY_N"/>
</dbReference>
<dbReference type="AlphaFoldDB" id="A0A0W1RDC8"/>
<dbReference type="STRING" id="1514971.AUR64_04160"/>
<evidence type="ECO:0000313" key="7">
    <source>
        <dbReference type="EMBL" id="KTG11455.1"/>
    </source>
</evidence>
<sequence length="527" mass="57317">MVGVLIGIDAGTTVIKSVAFTLDGDAICQSSVENAVKRPEPGWAEQSMTTTWKKTTQTLSEVIEQLDDEHEVLALGVTAQGDGCWLVDNNADPVRPAILWSDSRAGKVVQKWQEAGITDQVYDICGGTQFPGSSLVILNWLQENEPKNYEEASTVFYCKDWLKYKLTGELTTDPSDASLPYVNVETGEYSDEVLDIVDMPEIGDMRPQLMSGTQVVGEITQNAAVETGLPSGTPVVSGFIDVAASAFGSGAALPGEGSSVVGTTSLNQTILDSPPTGDEKTGIALTLGIEDGMWTKFMASMTGTPNLDWAIEEIMDKSEFNLVEEEVEEIPVGSDGLIYHPFLSSAGERAPFVNPNARAEFIGLNQEHTQAHLVRAVYEGISLAMRDCYSHLPYNADEIYLSGGGASSNFWCQMFADCLNATIVVPEGEEFGAKGAALLAGVGTNEYEDLPSAVKETTSVAKAFEPNPEKVQQYRRWYDVYREAYEALFDVWDDRVEAVEDLQYMSEQKPHQPEKKSVTGKDTVGET</sequence>
<dbReference type="RefSeq" id="WP_058580189.1">
    <property type="nucleotide sequence ID" value="NZ_LOPU01000004.1"/>
</dbReference>
<keyword evidence="8" id="KW-1185">Reference proteome</keyword>
<dbReference type="Gene3D" id="3.30.420.40">
    <property type="match status" value="2"/>
</dbReference>
<proteinExistence type="inferred from homology"/>
<dbReference type="EMBL" id="LOPU01000004">
    <property type="protein sequence ID" value="KTG11455.1"/>
    <property type="molecule type" value="Genomic_DNA"/>
</dbReference>
<dbReference type="CDD" id="cd24121">
    <property type="entry name" value="ASKHA_NBD_FGGY_BaEryA-like"/>
    <property type="match status" value="1"/>
</dbReference>
<dbReference type="InterPro" id="IPR043129">
    <property type="entry name" value="ATPase_NBD"/>
</dbReference>
<dbReference type="GO" id="GO:0016301">
    <property type="term" value="F:kinase activity"/>
    <property type="evidence" value="ECO:0007669"/>
    <property type="project" value="UniProtKB-KW"/>
</dbReference>
<dbReference type="Proteomes" id="UP000054387">
    <property type="component" value="Unassembled WGS sequence"/>
</dbReference>
<evidence type="ECO:0000256" key="2">
    <source>
        <dbReference type="ARBA" id="ARBA00022777"/>
    </source>
</evidence>
<dbReference type="GO" id="GO:0005975">
    <property type="term" value="P:carbohydrate metabolic process"/>
    <property type="evidence" value="ECO:0007669"/>
    <property type="project" value="InterPro"/>
</dbReference>
<evidence type="ECO:0000313" key="8">
    <source>
        <dbReference type="Proteomes" id="UP000054387"/>
    </source>
</evidence>
<dbReference type="PIRSF" id="PIRSF000538">
    <property type="entry name" value="GlpK"/>
    <property type="match status" value="1"/>
</dbReference>
<feature type="domain" description="Carbohydrate kinase FGGY N-terminal" evidence="5">
    <location>
        <begin position="5"/>
        <end position="248"/>
    </location>
</feature>
<organism evidence="7 8">
    <name type="scientific">Haloprofundus marisrubri</name>
    <dbReference type="NCBI Taxonomy" id="1514971"/>
    <lineage>
        <taxon>Archaea</taxon>
        <taxon>Methanobacteriati</taxon>
        <taxon>Methanobacteriota</taxon>
        <taxon>Stenosarchaea group</taxon>
        <taxon>Halobacteria</taxon>
        <taxon>Halobacteriales</taxon>
        <taxon>Haloferacaceae</taxon>
        <taxon>Haloprofundus</taxon>
    </lineage>
</organism>
<dbReference type="Pfam" id="PF00370">
    <property type="entry name" value="FGGY_N"/>
    <property type="match status" value="1"/>
</dbReference>
<evidence type="ECO:0000256" key="3">
    <source>
        <dbReference type="RuleBase" id="RU003733"/>
    </source>
</evidence>
<dbReference type="GO" id="GO:0016773">
    <property type="term" value="F:phosphotransferase activity, alcohol group as acceptor"/>
    <property type="evidence" value="ECO:0007669"/>
    <property type="project" value="InterPro"/>
</dbReference>
<name>A0A0W1RDC8_9EURY</name>
<dbReference type="OrthoDB" id="26592at2157"/>
<feature type="region of interest" description="Disordered" evidence="4">
    <location>
        <begin position="503"/>
        <end position="527"/>
    </location>
</feature>
<evidence type="ECO:0000256" key="1">
    <source>
        <dbReference type="ARBA" id="ARBA00022679"/>
    </source>
</evidence>